<feature type="transmembrane region" description="Helical" evidence="1">
    <location>
        <begin position="36"/>
        <end position="58"/>
    </location>
</feature>
<accession>A0A238TE60</accession>
<keyword evidence="1" id="KW-1133">Transmembrane helix</keyword>
<organism evidence="4 5">
    <name type="scientific">Kingella negevensis</name>
    <dbReference type="NCBI Taxonomy" id="1522312"/>
    <lineage>
        <taxon>Bacteria</taxon>
        <taxon>Pseudomonadati</taxon>
        <taxon>Pseudomonadota</taxon>
        <taxon>Betaproteobacteria</taxon>
        <taxon>Neisseriales</taxon>
        <taxon>Neisseriaceae</taxon>
        <taxon>Kingella</taxon>
    </lineage>
</organism>
<reference evidence="3" key="1">
    <citation type="submission" date="2017-05" db="EMBL/GenBank/DDBJ databases">
        <authorList>
            <person name="Song R."/>
            <person name="Chenine A.L."/>
            <person name="Ruprecht R.M."/>
        </authorList>
    </citation>
    <scope>NUCLEOTIDE SEQUENCE</scope>
    <source>
        <strain evidence="3">Kingella_eburonensis</strain>
    </source>
</reference>
<dbReference type="InterPro" id="IPR007896">
    <property type="entry name" value="BTP_bacteria"/>
</dbReference>
<keyword evidence="1" id="KW-0472">Membrane</keyword>
<proteinExistence type="predicted"/>
<feature type="domain" description="Chlorhexidine efflux transporter" evidence="2">
    <location>
        <begin position="5"/>
        <end position="62"/>
    </location>
</feature>
<dbReference type="EMBL" id="FXUV01000030">
    <property type="protein sequence ID" value="SMQ12736.1"/>
    <property type="molecule type" value="Genomic_DNA"/>
</dbReference>
<name>A0A238TE60_9NEIS</name>
<protein>
    <submittedName>
        <fullName evidence="4">Bacterial Transmembrane Pair family protein</fullName>
    </submittedName>
</protein>
<dbReference type="RefSeq" id="WP_095062857.1">
    <property type="nucleotide sequence ID" value="NZ_FXUV02000087.1"/>
</dbReference>
<evidence type="ECO:0000313" key="3">
    <source>
        <dbReference type="EMBL" id="SMQ12736.1"/>
    </source>
</evidence>
<sequence length="94" mass="10474">MGKKECIFQAVLFEAILVALSTIAVMFLAHREVGETGALFVMISLLALLWNVVFNWLFDQKFSALRETRTFAIRALLAVLFEGGLLLATVPLIM</sequence>
<reference evidence="4" key="3">
    <citation type="submission" date="2017-06" db="EMBL/GenBank/DDBJ databases">
        <authorList>
            <person name="Kim H.J."/>
            <person name="Triplett B.A."/>
        </authorList>
    </citation>
    <scope>NUCLEOTIDE SEQUENCE [LARGE SCALE GENOMIC DNA]</scope>
    <source>
        <strain evidence="4">Kingella_eburonensis</strain>
    </source>
</reference>
<gene>
    <name evidence="3" type="ORF">KEBURONENSIS_00312</name>
    <name evidence="4" type="ORF">KEBURONENSIS_00646</name>
</gene>
<keyword evidence="1 4" id="KW-0812">Transmembrane</keyword>
<reference evidence="5" key="2">
    <citation type="submission" date="2017-06" db="EMBL/GenBank/DDBJ databases">
        <authorList>
            <person name="Laurent S."/>
        </authorList>
    </citation>
    <scope>NUCLEOTIDE SEQUENCE [LARGE SCALE GENOMIC DNA]</scope>
</reference>
<evidence type="ECO:0000313" key="5">
    <source>
        <dbReference type="Proteomes" id="UP000215450"/>
    </source>
</evidence>
<evidence type="ECO:0000256" key="1">
    <source>
        <dbReference type="SAM" id="Phobius"/>
    </source>
</evidence>
<dbReference type="EMBL" id="FXUV02000087">
    <property type="protein sequence ID" value="SNB84508.1"/>
    <property type="molecule type" value="Genomic_DNA"/>
</dbReference>
<dbReference type="Proteomes" id="UP000215450">
    <property type="component" value="Unassembled WGS sequence"/>
</dbReference>
<evidence type="ECO:0000313" key="4">
    <source>
        <dbReference type="EMBL" id="SNB84508.1"/>
    </source>
</evidence>
<keyword evidence="5" id="KW-1185">Reference proteome</keyword>
<feature type="transmembrane region" description="Helical" evidence="1">
    <location>
        <begin position="70"/>
        <end position="93"/>
    </location>
</feature>
<dbReference type="AlphaFoldDB" id="A0A238TE60"/>
<evidence type="ECO:0000259" key="2">
    <source>
        <dbReference type="Pfam" id="PF05232"/>
    </source>
</evidence>
<dbReference type="OrthoDB" id="1631120at2"/>
<feature type="transmembrane region" description="Helical" evidence="1">
    <location>
        <begin position="7"/>
        <end position="30"/>
    </location>
</feature>
<dbReference type="Pfam" id="PF05232">
    <property type="entry name" value="BTP"/>
    <property type="match status" value="1"/>
</dbReference>